<sequence length="77" mass="8737">MLALDWVSAKLPINLIFPVHHPLNSPPCTAVSPYKQRYRQLLCTTIHSKLSPFLASNLLFHTQMRPSPHMLPFNTAS</sequence>
<name>U4LVM5_PYROM</name>
<reference evidence="1 2" key="1">
    <citation type="journal article" date="2013" name="PLoS Genet.">
        <title>The genome and development-dependent transcriptomes of Pyronema confluens: a window into fungal evolution.</title>
        <authorList>
            <person name="Traeger S."/>
            <person name="Altegoer F."/>
            <person name="Freitag M."/>
            <person name="Gabaldon T."/>
            <person name="Kempken F."/>
            <person name="Kumar A."/>
            <person name="Marcet-Houben M."/>
            <person name="Poggeler S."/>
            <person name="Stajich J.E."/>
            <person name="Nowrousian M."/>
        </authorList>
    </citation>
    <scope>NUCLEOTIDE SEQUENCE [LARGE SCALE GENOMIC DNA]</scope>
    <source>
        <strain evidence="2">CBS 100304</strain>
        <tissue evidence="1">Vegetative mycelium</tissue>
    </source>
</reference>
<dbReference type="EMBL" id="HF935906">
    <property type="protein sequence ID" value="CCX32676.1"/>
    <property type="molecule type" value="Genomic_DNA"/>
</dbReference>
<proteinExistence type="predicted"/>
<dbReference type="Proteomes" id="UP000018144">
    <property type="component" value="Unassembled WGS sequence"/>
</dbReference>
<dbReference type="AlphaFoldDB" id="U4LVM5"/>
<evidence type="ECO:0000313" key="1">
    <source>
        <dbReference type="EMBL" id="CCX32676.1"/>
    </source>
</evidence>
<organism evidence="1 2">
    <name type="scientific">Pyronema omphalodes (strain CBS 100304)</name>
    <name type="common">Pyronema confluens</name>
    <dbReference type="NCBI Taxonomy" id="1076935"/>
    <lineage>
        <taxon>Eukaryota</taxon>
        <taxon>Fungi</taxon>
        <taxon>Dikarya</taxon>
        <taxon>Ascomycota</taxon>
        <taxon>Pezizomycotina</taxon>
        <taxon>Pezizomycetes</taxon>
        <taxon>Pezizales</taxon>
        <taxon>Pyronemataceae</taxon>
        <taxon>Pyronema</taxon>
    </lineage>
</organism>
<evidence type="ECO:0000313" key="2">
    <source>
        <dbReference type="Proteomes" id="UP000018144"/>
    </source>
</evidence>
<accession>U4LVM5</accession>
<keyword evidence="2" id="KW-1185">Reference proteome</keyword>
<gene>
    <name evidence="1" type="ORF">PCON_13527</name>
</gene>
<protein>
    <submittedName>
        <fullName evidence="1">Uncharacterized protein</fullName>
    </submittedName>
</protein>